<feature type="compositionally biased region" description="Pro residues" evidence="1">
    <location>
        <begin position="87"/>
        <end position="97"/>
    </location>
</feature>
<organism evidence="2 3">
    <name type="scientific">Aspergillus bombycis</name>
    <dbReference type="NCBI Taxonomy" id="109264"/>
    <lineage>
        <taxon>Eukaryota</taxon>
        <taxon>Fungi</taxon>
        <taxon>Dikarya</taxon>
        <taxon>Ascomycota</taxon>
        <taxon>Pezizomycotina</taxon>
        <taxon>Eurotiomycetes</taxon>
        <taxon>Eurotiomycetidae</taxon>
        <taxon>Eurotiales</taxon>
        <taxon>Aspergillaceae</taxon>
        <taxon>Aspergillus</taxon>
    </lineage>
</organism>
<feature type="compositionally biased region" description="Low complexity" evidence="1">
    <location>
        <begin position="44"/>
        <end position="58"/>
    </location>
</feature>
<reference evidence="2 3" key="1">
    <citation type="journal article" date="2016" name="Genome Biol. Evol.">
        <title>Draft genome sequence of an aflatoxigenic Aspergillus species, A. bombycis.</title>
        <authorList>
            <person name="Moore G.G."/>
            <person name="Mack B.M."/>
            <person name="Beltz S.B."/>
            <person name="Gilbert M.K."/>
        </authorList>
    </citation>
    <scope>NUCLEOTIDE SEQUENCE [LARGE SCALE GENOMIC DNA]</scope>
    <source>
        <strain evidence="3">NRRL 26010</strain>
    </source>
</reference>
<dbReference type="Pfam" id="PF04614">
    <property type="entry name" value="Pex19"/>
    <property type="match status" value="1"/>
</dbReference>
<feature type="compositionally biased region" description="Polar residues" evidence="1">
    <location>
        <begin position="214"/>
        <end position="224"/>
    </location>
</feature>
<evidence type="ECO:0000313" key="3">
    <source>
        <dbReference type="Proteomes" id="UP000179179"/>
    </source>
</evidence>
<name>A0A1F7ZQL0_9EURO</name>
<sequence>MSTPSASPVNGGDPQQNESAPVSTSAENVKMATTTATAVPETSAQPADKPQAQPQQPKEAIDDDDDDDDESDLDELDDVLDDFNKPKPAPAPAPIAPSQPATAPEANDFDEEAFMKQLEKDMASMMGHAAKESGAPDDKGFEDTINQGADAFTKQLEESGIPPGDFLKQLLADVMAEEDGGDASAGAAAAPSTGSSGSSSGGAGAGAPPESFNDAIQQTINRMQESGDKATAAASEDDADDMLAHLLKALETTGLDADADDGGIMNVVAAMMEQLSNKEMLYDPMKELDGKFGPWLVENKGKGRFSDEEMERFEKQATLASQIVAKFEEPGYTDEDAKCREYVWGKMQEMQAAGSPPEELVANPFGKDLKGPGGMPMPDCTQQ</sequence>
<accession>A0A1F7ZQL0</accession>
<dbReference type="PANTHER" id="PTHR12774:SF2">
    <property type="entry name" value="PEROXISOMAL BIOGENESIS FACTOR 19"/>
    <property type="match status" value="1"/>
</dbReference>
<dbReference type="STRING" id="109264.A0A1F7ZQL0"/>
<proteinExistence type="predicted"/>
<dbReference type="RefSeq" id="XP_022385115.1">
    <property type="nucleotide sequence ID" value="XM_022537165.1"/>
</dbReference>
<dbReference type="GO" id="GO:0005778">
    <property type="term" value="C:peroxisomal membrane"/>
    <property type="evidence" value="ECO:0007669"/>
    <property type="project" value="TreeGrafter"/>
</dbReference>
<keyword evidence="2" id="KW-0675">Receptor</keyword>
<evidence type="ECO:0000313" key="2">
    <source>
        <dbReference type="EMBL" id="OGM41398.1"/>
    </source>
</evidence>
<dbReference type="Gene3D" id="1.20.120.900">
    <property type="entry name" value="Pex19, mPTS binding domain"/>
    <property type="match status" value="1"/>
</dbReference>
<dbReference type="GeneID" id="34453427"/>
<dbReference type="GO" id="GO:0033328">
    <property type="term" value="F:peroxisome membrane targeting sequence binding"/>
    <property type="evidence" value="ECO:0007669"/>
    <property type="project" value="TreeGrafter"/>
</dbReference>
<dbReference type="GO" id="GO:0045046">
    <property type="term" value="P:protein import into peroxisome membrane"/>
    <property type="evidence" value="ECO:0007669"/>
    <property type="project" value="TreeGrafter"/>
</dbReference>
<evidence type="ECO:0000256" key="1">
    <source>
        <dbReference type="SAM" id="MobiDB-lite"/>
    </source>
</evidence>
<feature type="compositionally biased region" description="Basic and acidic residues" evidence="1">
    <location>
        <begin position="129"/>
        <end position="142"/>
    </location>
</feature>
<feature type="region of interest" description="Disordered" evidence="1">
    <location>
        <begin position="350"/>
        <end position="383"/>
    </location>
</feature>
<dbReference type="InterPro" id="IPR006708">
    <property type="entry name" value="Pex19"/>
</dbReference>
<feature type="compositionally biased region" description="Low complexity" evidence="1">
    <location>
        <begin position="182"/>
        <end position="198"/>
    </location>
</feature>
<feature type="region of interest" description="Disordered" evidence="1">
    <location>
        <begin position="178"/>
        <end position="236"/>
    </location>
</feature>
<feature type="region of interest" description="Disordered" evidence="1">
    <location>
        <begin position="1"/>
        <end position="113"/>
    </location>
</feature>
<dbReference type="InterPro" id="IPR038322">
    <property type="entry name" value="Pex19_C_sf"/>
</dbReference>
<gene>
    <name evidence="2" type="ORF">ABOM_010037</name>
</gene>
<dbReference type="PANTHER" id="PTHR12774">
    <property type="entry name" value="PEROXISOMAL BIOGENESIS FACTOR 19"/>
    <property type="match status" value="1"/>
</dbReference>
<protein>
    <submittedName>
        <fullName evidence="2">Peroxisomal membrane protein receptor Pex19</fullName>
    </submittedName>
</protein>
<dbReference type="Proteomes" id="UP000179179">
    <property type="component" value="Unassembled WGS sequence"/>
</dbReference>
<dbReference type="EMBL" id="LYCR01000113">
    <property type="protein sequence ID" value="OGM41398.1"/>
    <property type="molecule type" value="Genomic_DNA"/>
</dbReference>
<comment type="caution">
    <text evidence="2">The sequence shown here is derived from an EMBL/GenBank/DDBJ whole genome shotgun (WGS) entry which is preliminary data.</text>
</comment>
<dbReference type="AlphaFoldDB" id="A0A1F7ZQL0"/>
<keyword evidence="3" id="KW-1185">Reference proteome</keyword>
<feature type="compositionally biased region" description="Acidic residues" evidence="1">
    <location>
        <begin position="61"/>
        <end position="81"/>
    </location>
</feature>
<dbReference type="OrthoDB" id="21292at2759"/>
<feature type="compositionally biased region" description="Polar residues" evidence="1">
    <location>
        <begin position="1"/>
        <end position="43"/>
    </location>
</feature>
<feature type="region of interest" description="Disordered" evidence="1">
    <location>
        <begin position="125"/>
        <end position="144"/>
    </location>
</feature>